<dbReference type="PANTHER" id="PTHR34819:SF3">
    <property type="entry name" value="CELL SURFACE PROTEIN"/>
    <property type="match status" value="1"/>
</dbReference>
<dbReference type="EMBL" id="JAOVZO020000014">
    <property type="protein sequence ID" value="MDC8012782.1"/>
    <property type="molecule type" value="Genomic_DNA"/>
</dbReference>
<dbReference type="Proteomes" id="UP001139971">
    <property type="component" value="Unassembled WGS sequence"/>
</dbReference>
<evidence type="ECO:0000313" key="6">
    <source>
        <dbReference type="Proteomes" id="UP001139971"/>
    </source>
</evidence>
<proteinExistence type="predicted"/>
<dbReference type="InterPro" id="IPR051172">
    <property type="entry name" value="Chlamydia_OmcB"/>
</dbReference>
<feature type="compositionally biased region" description="Polar residues" evidence="1">
    <location>
        <begin position="1797"/>
        <end position="1809"/>
    </location>
</feature>
<feature type="domain" description="DUF11" evidence="4">
    <location>
        <begin position="918"/>
        <end position="1036"/>
    </location>
</feature>
<feature type="transmembrane region" description="Helical" evidence="2">
    <location>
        <begin position="1964"/>
        <end position="1981"/>
    </location>
</feature>
<feature type="signal peptide" evidence="3">
    <location>
        <begin position="1"/>
        <end position="25"/>
    </location>
</feature>
<keyword evidence="6" id="KW-1185">Reference proteome</keyword>
<dbReference type="PANTHER" id="PTHR34819">
    <property type="entry name" value="LARGE CYSTEINE-RICH PERIPLASMIC PROTEIN OMCB"/>
    <property type="match status" value="1"/>
</dbReference>
<feature type="domain" description="DUF11" evidence="4">
    <location>
        <begin position="1430"/>
        <end position="1548"/>
    </location>
</feature>
<keyword evidence="2" id="KW-0812">Transmembrane</keyword>
<feature type="chain" id="PRO_5040939925" evidence="3">
    <location>
        <begin position="26"/>
        <end position="1987"/>
    </location>
</feature>
<keyword evidence="3" id="KW-0732">Signal</keyword>
<feature type="domain" description="DUF11" evidence="4">
    <location>
        <begin position="1558"/>
        <end position="1677"/>
    </location>
</feature>
<feature type="domain" description="DUF11" evidence="4">
    <location>
        <begin position="665"/>
        <end position="781"/>
    </location>
</feature>
<feature type="domain" description="DUF11" evidence="4">
    <location>
        <begin position="1823"/>
        <end position="1934"/>
    </location>
</feature>
<evidence type="ECO:0000259" key="4">
    <source>
        <dbReference type="Pfam" id="PF01345"/>
    </source>
</evidence>
<dbReference type="InterPro" id="IPR047589">
    <property type="entry name" value="DUF11_rpt"/>
</dbReference>
<evidence type="ECO:0000256" key="3">
    <source>
        <dbReference type="SAM" id="SignalP"/>
    </source>
</evidence>
<keyword evidence="2" id="KW-0472">Membrane</keyword>
<accession>A0A9X3YJM4</accession>
<comment type="caution">
    <text evidence="5">The sequence shown here is derived from an EMBL/GenBank/DDBJ whole genome shotgun (WGS) entry which is preliminary data.</text>
</comment>
<protein>
    <submittedName>
        <fullName evidence="5">DUF11 domain-containing protein</fullName>
    </submittedName>
</protein>
<gene>
    <name evidence="5" type="ORF">OD750_009505</name>
</gene>
<evidence type="ECO:0000313" key="5">
    <source>
        <dbReference type="EMBL" id="MDC8012782.1"/>
    </source>
</evidence>
<feature type="region of interest" description="Disordered" evidence="1">
    <location>
        <begin position="1149"/>
        <end position="1168"/>
    </location>
</feature>
<dbReference type="RefSeq" id="WP_263544885.1">
    <property type="nucleotide sequence ID" value="NZ_JAOVZO020000014.1"/>
</dbReference>
<name>A0A9X3YJM4_9GAMM</name>
<dbReference type="InterPro" id="IPR013783">
    <property type="entry name" value="Ig-like_fold"/>
</dbReference>
<keyword evidence="2" id="KW-1133">Transmembrane helix</keyword>
<feature type="domain" description="DUF11" evidence="4">
    <location>
        <begin position="1302"/>
        <end position="1420"/>
    </location>
</feature>
<dbReference type="Pfam" id="PF01345">
    <property type="entry name" value="DUF11"/>
    <property type="match status" value="10"/>
</dbReference>
<evidence type="ECO:0000256" key="2">
    <source>
        <dbReference type="SAM" id="Phobius"/>
    </source>
</evidence>
<organism evidence="5 6">
    <name type="scientific">Tahibacter soli</name>
    <dbReference type="NCBI Taxonomy" id="2983605"/>
    <lineage>
        <taxon>Bacteria</taxon>
        <taxon>Pseudomonadati</taxon>
        <taxon>Pseudomonadota</taxon>
        <taxon>Gammaproteobacteria</taxon>
        <taxon>Lysobacterales</taxon>
        <taxon>Rhodanobacteraceae</taxon>
        <taxon>Tahibacter</taxon>
    </lineage>
</organism>
<dbReference type="NCBIfam" id="TIGR01451">
    <property type="entry name" value="B_ant_repeat"/>
    <property type="match status" value="10"/>
</dbReference>
<feature type="domain" description="DUF11" evidence="4">
    <location>
        <begin position="1686"/>
        <end position="1805"/>
    </location>
</feature>
<evidence type="ECO:0000256" key="1">
    <source>
        <dbReference type="SAM" id="MobiDB-lite"/>
    </source>
</evidence>
<dbReference type="Gene3D" id="2.60.40.10">
    <property type="entry name" value="Immunoglobulins"/>
    <property type="match status" value="8"/>
</dbReference>
<feature type="domain" description="DUF11" evidence="4">
    <location>
        <begin position="791"/>
        <end position="908"/>
    </location>
</feature>
<feature type="region of interest" description="Disordered" evidence="1">
    <location>
        <begin position="1790"/>
        <end position="1813"/>
    </location>
</feature>
<feature type="domain" description="DUF11" evidence="4">
    <location>
        <begin position="1174"/>
        <end position="1292"/>
    </location>
</feature>
<sequence length="1987" mass="191579">MIRHTWAALRALSFCFAFAPLAAHAAEIAGTRLAGATGIGETSAQLMARPTDSPVRPPVLTRQRVASPNRTAVAGAGATSQWPAAVTQTASSGVAPAIHTTANAFDGIDLAATGSVLANLSGAAGPTQVVVATDGRLRTYSRAGVADGVLDTPLASFFGPAMTPVTGTVVANFAGNPNVRYDRFTARWIFSALDSPCTAADCSTLAPNRVMLAVSDAASNGTISAGTVWTFFSFQADATNIASQLSLGVDVNALYVGTNIITPAGSLVGTNGYVVQKSSILGAGPIAVTAFANLVSGGTGAGPFSPRGVDNVDPAATEGYFVGVDNATFSTLMFRRVSNPGSATPTISGNIAVTVPTTTFPARIPHLGNTGGANGQLDGLDDRLGAAVVRNGRLWTAHNFRVSTSGVASTAAGNRVAVRWYELQNLATTPTLVESGTIFDNAATNPSQYFVPTATVTGQGHAVMAFTRAGTQSGATPAYTGRLAGDTLGTTAAVTTFGTSTANYNPPSDPGGAAGRLWGEASATVVDPIDDMTVWTFQQYNNALNSWAIRVGRLAAPPPATPLCSGTPIAFNGPTGNIVINATSSGGSGFYDPGANLPAPARPFAHLAATMTNATVNSVTFNSPTQVTLNVTASASGAQNVTITNPDGQSVTANGCVTVSLPAADLGITKTDGVTTAVPGGSVTYTITASNPSAVAATGATVADTFPASLTCTWTCVGAGGGTCTASGSGNINDSVNLPVGASTTYTASCTINASATGTLSNTATVTIAGDPNAANNSATDTDTLTPSANLGITKTDGVTTATPGGSVTYTITASNAGPSNATGATVADTFPASETCTWTCVGAGGGTCTASGSGNISNNVNLPAGGSVTYTASCTISAAATGTLSNTATVAAPAGVTDPTPGNNSATDSDTLSASADLSITKTDGVTTATPGGSVTYTITASNAGPSNATGATVADTFPASLTCTWTCVGAGGGTCTASGSGNVNDSANLPIGGSATYTASCTISAAATDTLSNTATVAAPGGVSDPVPGNNSATDSDTLNANADLAITKTNGVTTATPGGSVTYTITASNAGPSNAAGATVADTFPASETCTWTCVGAGGGTCTASGSGNINDTVNLPSSGSVTYTASCTISASATGTLTNTATVAAPGGVTDPTPGNNSATDSDTLSASADLSITKTDGVTTATPGGSVTYTITASNAGPSNATGATVADTFPASETCTWTCVGAGGGTCTASGSGNITDTVNLPSAGSVTYTASCTISATATGTLTNTATVAAPAGVTDPTPGNNSATDSDTLSASADLSITKTDGVTSATPGGSVTYTITASNAGPSNATGATVADTFPATETCTWTCVGAGGGTCTASGSGNINDTVNLPSSGSVTYTASCTVSAAATGSLTNTATVSAPAGVTDPTPANNSATDVDALGASADLSITKTDGVTSATPGGSVTYTITASNAGPSNATGATVADTFPATETCTWTCVGAGGGTCTASGSGNIADTVNLPNAGSVTYTASCSISASAAGTLTNTATVTAPGSVTDTNPANNSATDSDTLGASADLSITKTDGVTTATPGGSVTYTITASNAGPSDATGATVADTFPASLTCTWTCVGAGGGTCTASGSGNIGDTVNLPSAGSVTYAASCSIAASATGSLVNTATVAAPAGVTDPVPANNAATDTDGLGATADLSITKTDGVASVTAGGSTTYTIVAGNAGPSNASGATVTDTFPAGETCTWTCTGAGGGTCTAGGSGNLGDAVNLPSGGSVTYTAVCAISSAASGTLTNTATVTAPAGVTDPTPGNNSATDTDSVTAIPPSGATVSGTKSVSGSFVAGTNVTYTIVLSNTGAGAQADNTGDEFVDTLPAGLALVSANATSGTVSTAGSTVQWSGAIPAAGSVTITIVASIDTNATGQIVNQGAIHYDSDGNASNDASAVTDDPAGPGTADGTGFAVVIVNGGPPAPVPTLGRLAMLLMLLGLVGLAWRRYATR</sequence>
<feature type="domain" description="DUF11" evidence="4">
    <location>
        <begin position="1046"/>
        <end position="1164"/>
    </location>
</feature>
<reference evidence="5" key="1">
    <citation type="submission" date="2023-02" db="EMBL/GenBank/DDBJ databases">
        <title>Tahibacter soli sp. nov. isolated from soil.</title>
        <authorList>
            <person name="Baek J.H."/>
            <person name="Lee J.K."/>
            <person name="Choi D.G."/>
            <person name="Jeon C.O."/>
        </authorList>
    </citation>
    <scope>NUCLEOTIDE SEQUENCE</scope>
    <source>
        <strain evidence="5">BL</strain>
    </source>
</reference>
<dbReference type="InterPro" id="IPR001434">
    <property type="entry name" value="OmcB-like_DUF11"/>
</dbReference>